<evidence type="ECO:0000313" key="2">
    <source>
        <dbReference type="Proteomes" id="UP001197827"/>
    </source>
</evidence>
<dbReference type="AlphaFoldDB" id="A0AAW4VGU5"/>
<dbReference type="Pfam" id="PF21983">
    <property type="entry name" value="NikA-like"/>
    <property type="match status" value="1"/>
</dbReference>
<proteinExistence type="predicted"/>
<sequence>MRANRSRKHRVEVAMNDQEYEEFMKHVEECGLSKQSYLLQLIKNRIPQPLPSDDFQEVIRQLRRIGNNINQVATIANKNGSIDILKFNTAKQELDKQIVEIRKQVYLPKEITSNLD</sequence>
<protein>
    <submittedName>
        <fullName evidence="1">Plasmid mobilization relaxosome protein MobC</fullName>
    </submittedName>
</protein>
<dbReference type="Proteomes" id="UP001197827">
    <property type="component" value="Unassembled WGS sequence"/>
</dbReference>
<evidence type="ECO:0000313" key="1">
    <source>
        <dbReference type="EMBL" id="MCB8562692.1"/>
    </source>
</evidence>
<name>A0AAW4VGU5_9FIRM</name>
<comment type="caution">
    <text evidence="1">The sequence shown here is derived from an EMBL/GenBank/DDBJ whole genome shotgun (WGS) entry which is preliminary data.</text>
</comment>
<organism evidence="1 2">
    <name type="scientific">Faecalibacillus intestinalis</name>
    <dbReference type="NCBI Taxonomy" id="1982626"/>
    <lineage>
        <taxon>Bacteria</taxon>
        <taxon>Bacillati</taxon>
        <taxon>Bacillota</taxon>
        <taxon>Erysipelotrichia</taxon>
        <taxon>Erysipelotrichales</taxon>
        <taxon>Coprobacillaceae</taxon>
        <taxon>Faecalibacillus</taxon>
    </lineage>
</organism>
<dbReference type="RefSeq" id="WP_118487005.1">
    <property type="nucleotide sequence ID" value="NZ_JAJDKQ010000028.1"/>
</dbReference>
<gene>
    <name evidence="1" type="primary">mobC</name>
    <name evidence="1" type="ORF">LJD74_11910</name>
</gene>
<dbReference type="InterPro" id="IPR053842">
    <property type="entry name" value="NikA-like"/>
</dbReference>
<accession>A0AAW4VGU5</accession>
<dbReference type="EMBL" id="JAJDKQ010000028">
    <property type="protein sequence ID" value="MCB8562692.1"/>
    <property type="molecule type" value="Genomic_DNA"/>
</dbReference>
<reference evidence="1" key="1">
    <citation type="submission" date="2021-10" db="EMBL/GenBank/DDBJ databases">
        <title>Collection of gut derived symbiotic bacterial strains cultured from healthy donors.</title>
        <authorList>
            <person name="Lin H."/>
            <person name="Littmann E."/>
            <person name="Kohout C."/>
            <person name="Pamer E.G."/>
        </authorList>
    </citation>
    <scope>NUCLEOTIDE SEQUENCE</scope>
    <source>
        <strain evidence="1">DFI.5.2</strain>
    </source>
</reference>